<accession>A0A8B6GDG7</accession>
<dbReference type="AlphaFoldDB" id="A0A8B6GDG7"/>
<keyword evidence="2" id="KW-0547">Nucleotide-binding</keyword>
<evidence type="ECO:0000313" key="7">
    <source>
        <dbReference type="EMBL" id="VDI62410.1"/>
    </source>
</evidence>
<dbReference type="FunFam" id="3.40.50.300:FF:000366">
    <property type="entry name" value="GTPase, IMAP family member 2"/>
    <property type="match status" value="1"/>
</dbReference>
<comment type="caution">
    <text evidence="7">The sequence shown here is derived from an EMBL/GenBank/DDBJ whole genome shotgun (WGS) entry which is preliminary data.</text>
</comment>
<keyword evidence="3" id="KW-0342">GTP-binding</keyword>
<sequence>MSICHCGEFFKLNAQCTNCDEKSKRLKGWRPLPPVTNPLEQLEQRQEVRSKNKNKSGWRPLPPVTNPLELLDQRKEARSKNKNESGYITPEWSCEEDDEGYSKTVDIDAVTDVEDPYYEDVDKDIPDKSCKQSADNYEVLPETNPALKLPTIQFTEPVESSESLISQMDNGFKNEIRIVLIGKTGAGKSTTGNILLGKKYFAAATSPFSVTKQCCRGESKHHERKIVVVDTPGLFDTELSPEEIQKEIIRCINMSVPGPHIFLILLQVGRLTPEEISTLDQLFDIFGENMCRFCMIVFTRVEDLEREGSTIDRYIGKGGPVLLKYIKKCHGRYFALMNPQSEEDPVKQSTKLFEEINKVLSQNKNAFFTNTFYRDAKNSLNTSLKLTFNNQEYTNRKKLIEIETDCNRKINEKRRQRHQLSDELSNQNVVKMQLKRKREAIIKLDDEDTLSDELVKLDLENDECYMRMSMITKKKAETENQYAEIKAEKRNLLEARTKEFQKELQNAATMAIQEQTKLLEPHFIKILKKQQEIQDLKTWFESGAHLSDKQMRKSYTDKEKVLQKQKEEMEKKLEKKDKYLKQMMRNSMKLEDDFKRTKVKLCILMNTLLAEGFNRTVNITTEEIYRSCSADCFPDGKDHHNGDAQDIVGQMKNKILRNDTSFYKLHQMVGSDVLFASEEADTAVWCGYPGRLCARCTTKPAGYDDVDKCADRMMTSSLASKTSLLGKYVSSEWPNRKLIVHEQWTSQLQYILMENMGTVLFTTREGSNSSVSKDINKTTSLIDQI</sequence>
<organism evidence="7 8">
    <name type="scientific">Mytilus galloprovincialis</name>
    <name type="common">Mediterranean mussel</name>
    <dbReference type="NCBI Taxonomy" id="29158"/>
    <lineage>
        <taxon>Eukaryota</taxon>
        <taxon>Metazoa</taxon>
        <taxon>Spiralia</taxon>
        <taxon>Lophotrochozoa</taxon>
        <taxon>Mollusca</taxon>
        <taxon>Bivalvia</taxon>
        <taxon>Autobranchia</taxon>
        <taxon>Pteriomorphia</taxon>
        <taxon>Mytilida</taxon>
        <taxon>Mytiloidea</taxon>
        <taxon>Mytilidae</taxon>
        <taxon>Mytilinae</taxon>
        <taxon>Mytilus</taxon>
    </lineage>
</organism>
<gene>
    <name evidence="7" type="ORF">MGAL_10B058883</name>
</gene>
<comment type="similarity">
    <text evidence="1">Belongs to the TRAFAC class TrmE-Era-EngA-EngB-Septin-like GTPase superfamily. AIG1/Toc34/Toc159-like paraseptin GTPase family. IAN subfamily.</text>
</comment>
<feature type="region of interest" description="Disordered" evidence="5">
    <location>
        <begin position="27"/>
        <end position="70"/>
    </location>
</feature>
<evidence type="ECO:0000256" key="2">
    <source>
        <dbReference type="ARBA" id="ARBA00022741"/>
    </source>
</evidence>
<dbReference type="InterPro" id="IPR045058">
    <property type="entry name" value="GIMA/IAN/Toc"/>
</dbReference>
<keyword evidence="4" id="KW-0175">Coiled coil</keyword>
<evidence type="ECO:0000256" key="4">
    <source>
        <dbReference type="SAM" id="Coils"/>
    </source>
</evidence>
<reference evidence="7" key="1">
    <citation type="submission" date="2018-11" db="EMBL/GenBank/DDBJ databases">
        <authorList>
            <person name="Alioto T."/>
            <person name="Alioto T."/>
        </authorList>
    </citation>
    <scope>NUCLEOTIDE SEQUENCE</scope>
</reference>
<feature type="coiled-coil region" evidence="4">
    <location>
        <begin position="468"/>
        <end position="495"/>
    </location>
</feature>
<dbReference type="PROSITE" id="PS51720">
    <property type="entry name" value="G_AIG1"/>
    <property type="match status" value="1"/>
</dbReference>
<evidence type="ECO:0000256" key="5">
    <source>
        <dbReference type="SAM" id="MobiDB-lite"/>
    </source>
</evidence>
<dbReference type="PANTHER" id="PTHR10903">
    <property type="entry name" value="GTPASE, IMAP FAMILY MEMBER-RELATED"/>
    <property type="match status" value="1"/>
</dbReference>
<protein>
    <recommendedName>
        <fullName evidence="6">AIG1-type G domain-containing protein</fullName>
    </recommendedName>
</protein>
<dbReference type="SUPFAM" id="SSF52540">
    <property type="entry name" value="P-loop containing nucleoside triphosphate hydrolases"/>
    <property type="match status" value="1"/>
</dbReference>
<evidence type="ECO:0000256" key="1">
    <source>
        <dbReference type="ARBA" id="ARBA00008535"/>
    </source>
</evidence>
<keyword evidence="8" id="KW-1185">Reference proteome</keyword>
<feature type="coiled-coil region" evidence="4">
    <location>
        <begin position="552"/>
        <end position="586"/>
    </location>
</feature>
<dbReference type="EMBL" id="UYJE01008250">
    <property type="protein sequence ID" value="VDI62410.1"/>
    <property type="molecule type" value="Genomic_DNA"/>
</dbReference>
<dbReference type="InterPro" id="IPR006703">
    <property type="entry name" value="G_AIG1"/>
</dbReference>
<dbReference type="InterPro" id="IPR027417">
    <property type="entry name" value="P-loop_NTPase"/>
</dbReference>
<dbReference type="GO" id="GO:0005525">
    <property type="term" value="F:GTP binding"/>
    <property type="evidence" value="ECO:0007669"/>
    <property type="project" value="UniProtKB-KW"/>
</dbReference>
<dbReference type="OrthoDB" id="2846732at2759"/>
<evidence type="ECO:0000256" key="3">
    <source>
        <dbReference type="ARBA" id="ARBA00023134"/>
    </source>
</evidence>
<dbReference type="InterPro" id="IPR009045">
    <property type="entry name" value="Zn_M74/Hedgehog-like"/>
</dbReference>
<dbReference type="Proteomes" id="UP000596742">
    <property type="component" value="Unassembled WGS sequence"/>
</dbReference>
<dbReference type="PANTHER" id="PTHR10903:SF170">
    <property type="entry name" value="GTPASE IMAP FAMILY MEMBER 7"/>
    <property type="match status" value="1"/>
</dbReference>
<dbReference type="Gene3D" id="3.40.50.300">
    <property type="entry name" value="P-loop containing nucleotide triphosphate hydrolases"/>
    <property type="match status" value="1"/>
</dbReference>
<dbReference type="SUPFAM" id="SSF55166">
    <property type="entry name" value="Hedgehog/DD-peptidase"/>
    <property type="match status" value="1"/>
</dbReference>
<feature type="domain" description="AIG1-type G" evidence="6">
    <location>
        <begin position="173"/>
        <end position="377"/>
    </location>
</feature>
<dbReference type="Gene3D" id="3.30.1380.10">
    <property type="match status" value="1"/>
</dbReference>
<proteinExistence type="inferred from homology"/>
<name>A0A8B6GDG7_MYTGA</name>
<evidence type="ECO:0000259" key="6">
    <source>
        <dbReference type="PROSITE" id="PS51720"/>
    </source>
</evidence>
<evidence type="ECO:0000313" key="8">
    <source>
        <dbReference type="Proteomes" id="UP000596742"/>
    </source>
</evidence>
<dbReference type="Pfam" id="PF04548">
    <property type="entry name" value="AIG1"/>
    <property type="match status" value="1"/>
</dbReference>